<evidence type="ECO:0000313" key="3">
    <source>
        <dbReference type="Proteomes" id="UP000244013"/>
    </source>
</evidence>
<comment type="caution">
    <text evidence="2">The sequence shown here is derived from an EMBL/GenBank/DDBJ whole genome shotgun (WGS) entry which is preliminary data.</text>
</comment>
<feature type="region of interest" description="Disordered" evidence="1">
    <location>
        <begin position="42"/>
        <end position="83"/>
    </location>
</feature>
<accession>A0A2T5TXI8</accession>
<dbReference type="EMBL" id="QAYE01000013">
    <property type="protein sequence ID" value="PTW43987.1"/>
    <property type="molecule type" value="Genomic_DNA"/>
</dbReference>
<dbReference type="AlphaFoldDB" id="A0A2T5TXI8"/>
<evidence type="ECO:0000256" key="1">
    <source>
        <dbReference type="SAM" id="MobiDB-lite"/>
    </source>
</evidence>
<sequence length="83" mass="9244">MPIEGEIWFDVLGQDVFENHEVIVPDWRCALFRHGNVGCERARSAGPFQGDDHDLGNQAITNAPPKRQNARASGMGRGRLRSD</sequence>
<dbReference type="Proteomes" id="UP000244013">
    <property type="component" value="Unassembled WGS sequence"/>
</dbReference>
<proteinExistence type="predicted"/>
<evidence type="ECO:0000313" key="2">
    <source>
        <dbReference type="EMBL" id="PTW43987.1"/>
    </source>
</evidence>
<organism evidence="2 3">
    <name type="scientific">Sphingomonas faeni</name>
    <dbReference type="NCBI Taxonomy" id="185950"/>
    <lineage>
        <taxon>Bacteria</taxon>
        <taxon>Pseudomonadati</taxon>
        <taxon>Pseudomonadota</taxon>
        <taxon>Alphaproteobacteria</taxon>
        <taxon>Sphingomonadales</taxon>
        <taxon>Sphingomonadaceae</taxon>
        <taxon>Sphingomonas</taxon>
    </lineage>
</organism>
<protein>
    <submittedName>
        <fullName evidence="2">Uncharacterized protein</fullName>
    </submittedName>
</protein>
<gene>
    <name evidence="2" type="ORF">C8J25_11350</name>
</gene>
<reference evidence="2 3" key="1">
    <citation type="submission" date="2018-04" db="EMBL/GenBank/DDBJ databases">
        <title>Genomic Encyclopedia of Type Strains, Phase III (KMG-III): the genomes of soil and plant-associated and newly described type strains.</title>
        <authorList>
            <person name="Whitman W."/>
        </authorList>
    </citation>
    <scope>NUCLEOTIDE SEQUENCE [LARGE SCALE GENOMIC DNA]</scope>
    <source>
        <strain evidence="2 3">MA-olki</strain>
    </source>
</reference>
<name>A0A2T5TXI8_9SPHN</name>